<gene>
    <name evidence="2" type="ORF">EC1118_1G1_3444g</name>
</gene>
<dbReference type="Proteomes" id="UP000000286">
    <property type="component" value="Chromosome VII"/>
</dbReference>
<accession>C8Z8T5</accession>
<evidence type="ECO:0000313" key="3">
    <source>
        <dbReference type="Proteomes" id="UP000000286"/>
    </source>
</evidence>
<evidence type="ECO:0000256" key="1">
    <source>
        <dbReference type="SAM" id="SignalP"/>
    </source>
</evidence>
<feature type="chain" id="PRO_5002993904" evidence="1">
    <location>
        <begin position="17"/>
        <end position="103"/>
    </location>
</feature>
<protein>
    <submittedName>
        <fullName evidence="2">EC1118_1G1_3444p</fullName>
    </submittedName>
</protein>
<keyword evidence="1" id="KW-0732">Signal</keyword>
<evidence type="ECO:0000313" key="2">
    <source>
        <dbReference type="EMBL" id="CAY79801.1"/>
    </source>
</evidence>
<name>C8Z8T5_YEAS8</name>
<dbReference type="EMBL" id="FN393070">
    <property type="protein sequence ID" value="CAY79801.1"/>
    <property type="molecule type" value="Genomic_DNA"/>
</dbReference>
<reference evidence="2 3" key="1">
    <citation type="journal article" date="2009" name="Proc. Natl. Acad. Sci. U.S.A.">
        <title>Eukaryote-to-eukaryote gene transfer events revealed by the genome sequence of the wine yeast Saccharomyces cerevisiae EC1118.</title>
        <authorList>
            <person name="Novo M."/>
            <person name="Bigey F."/>
            <person name="Beyne E."/>
            <person name="Galeote V."/>
            <person name="Gavory F."/>
            <person name="Mallet S."/>
            <person name="Cambot B."/>
            <person name="Legras J.L."/>
            <person name="Wincker P."/>
            <person name="Casaregola S."/>
            <person name="Dequin S."/>
        </authorList>
    </citation>
    <scope>NUCLEOTIDE SEQUENCE [LARGE SCALE GENOMIC DNA]</scope>
    <source>
        <strain evidence="3">Lalvin EC1118 / Prise de mousse</strain>
    </source>
</reference>
<dbReference type="AlphaFoldDB" id="C8Z8T5"/>
<dbReference type="HOGENOM" id="CLU_2265823_0_0_1"/>
<feature type="signal peptide" evidence="1">
    <location>
        <begin position="1"/>
        <end position="16"/>
    </location>
</feature>
<organism evidence="2 3">
    <name type="scientific">Saccharomyces cerevisiae (strain Lalvin EC1118 / Prise de mousse)</name>
    <name type="common">Baker's yeast</name>
    <dbReference type="NCBI Taxonomy" id="643680"/>
    <lineage>
        <taxon>Eukaryota</taxon>
        <taxon>Fungi</taxon>
        <taxon>Dikarya</taxon>
        <taxon>Ascomycota</taxon>
        <taxon>Saccharomycotina</taxon>
        <taxon>Saccharomycetes</taxon>
        <taxon>Saccharomycetales</taxon>
        <taxon>Saccharomycetaceae</taxon>
        <taxon>Saccharomyces</taxon>
    </lineage>
</organism>
<proteinExistence type="predicted"/>
<sequence>MLFFTGLVILSYLLEGKKDWLLIMYEASDYLEFLNRLSSMLFKFELFEHLSSTFLIFSHSKRAVKLLEIYRSRHISIYDVFLLRHPKYFQSVDIALYLTRSQT</sequence>